<evidence type="ECO:0000256" key="3">
    <source>
        <dbReference type="ARBA" id="ARBA00022989"/>
    </source>
</evidence>
<dbReference type="PANTHER" id="PTHR43229">
    <property type="entry name" value="NODULATION PROTEIN J"/>
    <property type="match status" value="1"/>
</dbReference>
<dbReference type="RefSeq" id="WP_141781558.1">
    <property type="nucleotide sequence ID" value="NZ_VFOV01000001.1"/>
</dbReference>
<feature type="transmembrane region" description="Helical" evidence="6">
    <location>
        <begin position="35"/>
        <end position="55"/>
    </location>
</feature>
<comment type="similarity">
    <text evidence="6">Belongs to the ABC-2 integral membrane protein family.</text>
</comment>
<keyword evidence="6" id="KW-0813">Transport</keyword>
<keyword evidence="9" id="KW-1185">Reference proteome</keyword>
<evidence type="ECO:0000313" key="8">
    <source>
        <dbReference type="EMBL" id="TQL69714.1"/>
    </source>
</evidence>
<feature type="domain" description="ABC transmembrane type-2" evidence="7">
    <location>
        <begin position="35"/>
        <end position="269"/>
    </location>
</feature>
<accession>A0A543AAS6</accession>
<comment type="caution">
    <text evidence="8">The sequence shown here is derived from an EMBL/GenBank/DDBJ whole genome shotgun (WGS) entry which is preliminary data.</text>
</comment>
<dbReference type="GO" id="GO:0043190">
    <property type="term" value="C:ATP-binding cassette (ABC) transporter complex"/>
    <property type="evidence" value="ECO:0007669"/>
    <property type="project" value="InterPro"/>
</dbReference>
<feature type="transmembrane region" description="Helical" evidence="6">
    <location>
        <begin position="126"/>
        <end position="143"/>
    </location>
</feature>
<reference evidence="8 9" key="1">
    <citation type="submission" date="2019-06" db="EMBL/GenBank/DDBJ databases">
        <title>Sequencing the genomes of 1000 actinobacteria strains.</title>
        <authorList>
            <person name="Klenk H.-P."/>
        </authorList>
    </citation>
    <scope>NUCLEOTIDE SEQUENCE [LARGE SCALE GENOMIC DNA]</scope>
    <source>
        <strain evidence="8 9">DSM 25218</strain>
    </source>
</reference>
<dbReference type="InterPro" id="IPR047817">
    <property type="entry name" value="ABC2_TM_bact-type"/>
</dbReference>
<evidence type="ECO:0000256" key="5">
    <source>
        <dbReference type="ARBA" id="ARBA00023251"/>
    </source>
</evidence>
<dbReference type="PROSITE" id="PS51012">
    <property type="entry name" value="ABC_TM2"/>
    <property type="match status" value="1"/>
</dbReference>
<dbReference type="AlphaFoldDB" id="A0A543AAS6"/>
<evidence type="ECO:0000256" key="4">
    <source>
        <dbReference type="ARBA" id="ARBA00023136"/>
    </source>
</evidence>
<feature type="transmembrane region" description="Helical" evidence="6">
    <location>
        <begin position="67"/>
        <end position="91"/>
    </location>
</feature>
<organism evidence="8 9">
    <name type="scientific">Nocardioides albertanoniae</name>
    <dbReference type="NCBI Taxonomy" id="1175486"/>
    <lineage>
        <taxon>Bacteria</taxon>
        <taxon>Bacillati</taxon>
        <taxon>Actinomycetota</taxon>
        <taxon>Actinomycetes</taxon>
        <taxon>Propionibacteriales</taxon>
        <taxon>Nocardioidaceae</taxon>
        <taxon>Nocardioides</taxon>
    </lineage>
</organism>
<dbReference type="GO" id="GO:0140359">
    <property type="term" value="F:ABC-type transporter activity"/>
    <property type="evidence" value="ECO:0007669"/>
    <property type="project" value="InterPro"/>
</dbReference>
<dbReference type="InterPro" id="IPR000412">
    <property type="entry name" value="ABC_2_transport"/>
</dbReference>
<feature type="transmembrane region" description="Helical" evidence="6">
    <location>
        <begin position="244"/>
        <end position="266"/>
    </location>
</feature>
<comment type="subcellular location">
    <subcellularLocation>
        <location evidence="6">Cell membrane</location>
        <topology evidence="6">Multi-pass membrane protein</topology>
    </subcellularLocation>
    <subcellularLocation>
        <location evidence="1">Membrane</location>
        <topology evidence="1">Multi-pass membrane protein</topology>
    </subcellularLocation>
</comment>
<sequence>MTDLTQGVTATLRQTATQTWVITLRDLKHWQREPWGPIFGIAFAIMMLLIFGYLFGGAIEMPGGGTYLPYLLPGVLALTMMFGIDGTMAVVTEDTKRGVTNRFRSLPMSSVAVPLGRAIADLGNSTVQLGVLMVGGLLIGWRIEGSFLAALAAVGLLLWLRLAMLWLGIFLGMTLRMEGALTMVQVLVWPLGFCSSLFVSPETMPGWLGFLAAWNPVSATATAARELFGNPTGITSGLLADHSVLLALGWPAVLLAIFVPLSMRAFRRLG</sequence>
<name>A0A543AAS6_9ACTN</name>
<evidence type="ECO:0000259" key="7">
    <source>
        <dbReference type="PROSITE" id="PS51012"/>
    </source>
</evidence>
<keyword evidence="3 6" id="KW-1133">Transmembrane helix</keyword>
<dbReference type="Proteomes" id="UP000320209">
    <property type="component" value="Unassembled WGS sequence"/>
</dbReference>
<evidence type="ECO:0000256" key="6">
    <source>
        <dbReference type="RuleBase" id="RU361157"/>
    </source>
</evidence>
<keyword evidence="5" id="KW-0046">Antibiotic resistance</keyword>
<dbReference type="EMBL" id="VFOV01000001">
    <property type="protein sequence ID" value="TQL69714.1"/>
    <property type="molecule type" value="Genomic_DNA"/>
</dbReference>
<feature type="transmembrane region" description="Helical" evidence="6">
    <location>
        <begin position="150"/>
        <end position="173"/>
    </location>
</feature>
<keyword evidence="6" id="KW-1003">Cell membrane</keyword>
<dbReference type="InterPro" id="IPR051784">
    <property type="entry name" value="Nod_factor_ABC_transporter"/>
</dbReference>
<evidence type="ECO:0000256" key="1">
    <source>
        <dbReference type="ARBA" id="ARBA00004141"/>
    </source>
</evidence>
<dbReference type="InterPro" id="IPR013525">
    <property type="entry name" value="ABC2_TM"/>
</dbReference>
<dbReference type="Pfam" id="PF01061">
    <property type="entry name" value="ABC2_membrane"/>
    <property type="match status" value="1"/>
</dbReference>
<gene>
    <name evidence="8" type="ORF">FB381_3627</name>
</gene>
<evidence type="ECO:0000313" key="9">
    <source>
        <dbReference type="Proteomes" id="UP000320209"/>
    </source>
</evidence>
<feature type="transmembrane region" description="Helical" evidence="6">
    <location>
        <begin position="179"/>
        <end position="199"/>
    </location>
</feature>
<keyword evidence="2 6" id="KW-0812">Transmembrane</keyword>
<keyword evidence="4 6" id="KW-0472">Membrane</keyword>
<dbReference type="OrthoDB" id="3370990at2"/>
<protein>
    <recommendedName>
        <fullName evidence="6">Transport permease protein</fullName>
    </recommendedName>
</protein>
<evidence type="ECO:0000256" key="2">
    <source>
        <dbReference type="ARBA" id="ARBA00022692"/>
    </source>
</evidence>
<proteinExistence type="inferred from homology"/>
<dbReference type="PIRSF" id="PIRSF006648">
    <property type="entry name" value="DrrB"/>
    <property type="match status" value="1"/>
</dbReference>
<dbReference type="PANTHER" id="PTHR43229:SF2">
    <property type="entry name" value="NODULATION PROTEIN J"/>
    <property type="match status" value="1"/>
</dbReference>
<dbReference type="GO" id="GO:0046677">
    <property type="term" value="P:response to antibiotic"/>
    <property type="evidence" value="ECO:0007669"/>
    <property type="project" value="UniProtKB-KW"/>
</dbReference>
<feature type="transmembrane region" description="Helical" evidence="6">
    <location>
        <begin position="206"/>
        <end position="224"/>
    </location>
</feature>